<dbReference type="EC" id="5.4.4.2" evidence="3"/>
<evidence type="ECO:0000256" key="3">
    <source>
        <dbReference type="ARBA" id="ARBA00012824"/>
    </source>
</evidence>
<sequence>MEQAAGGENVKSYTLEQVLSAALRQQQAIAVWRLPLQTEVQACISFAPQTTSTIPELESSPAGFLFCPFETEGTHGHIFLQADIHYSALTKQLNTGTDAPAAQVSLFTEALNQTENGKPYAWPIPANPARHSDRNEENFKAAASLAVDVIRAEAMEKVVLSRTSTIPLPDAFSLHKAFEKMCSAYPNAFVSLVAIPGVGTWLGATPEILVSVDQQQLFKTVALAGTQPLCEDGSTANAIWRQKEIEEQGMVERYVLSCFKKLRLREYTEVGPRTVIAGNLMHLRTDFKVDLKEVDFPTLGTDMLRLLHPTSAVCGLPKEPSLRFILDHEGYDRSYYSGFLGPVNSEAGTHLYVNLRCMQLLQHEAVLYAGAGITGESSPEKEWQETKHKLQTMGKILSEF</sequence>
<organism evidence="7 8">
    <name type="scientific">Pontibacter amylolyticus</name>
    <dbReference type="NCBI Taxonomy" id="1424080"/>
    <lineage>
        <taxon>Bacteria</taxon>
        <taxon>Pseudomonadati</taxon>
        <taxon>Bacteroidota</taxon>
        <taxon>Cytophagia</taxon>
        <taxon>Cytophagales</taxon>
        <taxon>Hymenobacteraceae</taxon>
        <taxon>Pontibacter</taxon>
    </lineage>
</organism>
<evidence type="ECO:0000313" key="7">
    <source>
        <dbReference type="EMBL" id="GGG26288.1"/>
    </source>
</evidence>
<dbReference type="PANTHER" id="PTHR42839">
    <property type="entry name" value="ISOCHORISMATE SYNTHASE ENTC"/>
    <property type="match status" value="1"/>
</dbReference>
<proteinExistence type="inferred from homology"/>
<dbReference type="PANTHER" id="PTHR42839:SF2">
    <property type="entry name" value="ISOCHORISMATE SYNTHASE ENTC"/>
    <property type="match status" value="1"/>
</dbReference>
<name>A0ABQ1WDY6_9BACT</name>
<dbReference type="Pfam" id="PF00425">
    <property type="entry name" value="Chorismate_bind"/>
    <property type="match status" value="1"/>
</dbReference>
<comment type="catalytic activity">
    <reaction evidence="1">
        <text>chorismate = isochorismate</text>
        <dbReference type="Rhea" id="RHEA:18985"/>
        <dbReference type="ChEBI" id="CHEBI:29748"/>
        <dbReference type="ChEBI" id="CHEBI:29780"/>
        <dbReference type="EC" id="5.4.4.2"/>
    </reaction>
</comment>
<evidence type="ECO:0000313" key="8">
    <source>
        <dbReference type="Proteomes" id="UP000634043"/>
    </source>
</evidence>
<evidence type="ECO:0000256" key="2">
    <source>
        <dbReference type="ARBA" id="ARBA00005297"/>
    </source>
</evidence>
<reference evidence="8" key="1">
    <citation type="journal article" date="2019" name="Int. J. Syst. Evol. Microbiol.">
        <title>The Global Catalogue of Microorganisms (GCM) 10K type strain sequencing project: providing services to taxonomists for standard genome sequencing and annotation.</title>
        <authorList>
            <consortium name="The Broad Institute Genomics Platform"/>
            <consortium name="The Broad Institute Genome Sequencing Center for Infectious Disease"/>
            <person name="Wu L."/>
            <person name="Ma J."/>
        </authorList>
    </citation>
    <scope>NUCLEOTIDE SEQUENCE [LARGE SCALE GENOMIC DNA]</scope>
    <source>
        <strain evidence="8">CGMCC 1.12749</strain>
    </source>
</reference>
<dbReference type="EMBL" id="BMFP01000007">
    <property type="protein sequence ID" value="GGG26288.1"/>
    <property type="molecule type" value="Genomic_DNA"/>
</dbReference>
<accession>A0ABQ1WDY6</accession>
<evidence type="ECO:0000256" key="5">
    <source>
        <dbReference type="ARBA" id="ARBA00041564"/>
    </source>
</evidence>
<evidence type="ECO:0000256" key="1">
    <source>
        <dbReference type="ARBA" id="ARBA00000799"/>
    </source>
</evidence>
<dbReference type="NCBIfam" id="TIGR00543">
    <property type="entry name" value="isochor_syn"/>
    <property type="match status" value="1"/>
</dbReference>
<comment type="similarity">
    <text evidence="2">Belongs to the isochorismate synthase family.</text>
</comment>
<dbReference type="InterPro" id="IPR015890">
    <property type="entry name" value="Chorismate_C"/>
</dbReference>
<comment type="caution">
    <text evidence="7">The sequence shown here is derived from an EMBL/GenBank/DDBJ whole genome shotgun (WGS) entry which is preliminary data.</text>
</comment>
<feature type="domain" description="Chorismate-utilising enzyme C-terminal" evidence="6">
    <location>
        <begin position="136"/>
        <end position="389"/>
    </location>
</feature>
<evidence type="ECO:0000259" key="6">
    <source>
        <dbReference type="Pfam" id="PF00425"/>
    </source>
</evidence>
<keyword evidence="4" id="KW-0413">Isomerase</keyword>
<gene>
    <name evidence="7" type="ORF">GCM10011323_32400</name>
</gene>
<protein>
    <recommendedName>
        <fullName evidence="3">isochorismate synthase</fullName>
        <ecNumber evidence="3">5.4.4.2</ecNumber>
    </recommendedName>
    <alternativeName>
        <fullName evidence="5">Isochorismate mutase</fullName>
    </alternativeName>
</protein>
<evidence type="ECO:0000256" key="4">
    <source>
        <dbReference type="ARBA" id="ARBA00023235"/>
    </source>
</evidence>
<dbReference type="Proteomes" id="UP000634043">
    <property type="component" value="Unassembled WGS sequence"/>
</dbReference>
<dbReference type="SUPFAM" id="SSF56322">
    <property type="entry name" value="ADC synthase"/>
    <property type="match status" value="1"/>
</dbReference>
<dbReference type="Gene3D" id="3.60.120.10">
    <property type="entry name" value="Anthranilate synthase"/>
    <property type="match status" value="1"/>
</dbReference>
<dbReference type="InterPro" id="IPR005801">
    <property type="entry name" value="ADC_synthase"/>
</dbReference>
<dbReference type="RefSeq" id="WP_229733994.1">
    <property type="nucleotide sequence ID" value="NZ_BMFP01000007.1"/>
</dbReference>
<dbReference type="InterPro" id="IPR004561">
    <property type="entry name" value="IsoChor_synthase"/>
</dbReference>
<keyword evidence="8" id="KW-1185">Reference proteome</keyword>